<dbReference type="Pfam" id="PF09339">
    <property type="entry name" value="HTH_IclR"/>
    <property type="match status" value="1"/>
</dbReference>
<dbReference type="InterPro" id="IPR036390">
    <property type="entry name" value="WH_DNA-bd_sf"/>
</dbReference>
<keyword evidence="3" id="KW-0238">DNA-binding</keyword>
<keyword evidence="4" id="KW-0804">Transcription</keyword>
<feature type="domain" description="IclR-ED" evidence="8">
    <location>
        <begin position="112"/>
        <end position="295"/>
    </location>
</feature>
<dbReference type="InterPro" id="IPR050707">
    <property type="entry name" value="HTH_MetabolicPath_Reg"/>
</dbReference>
<evidence type="ECO:0000259" key="8">
    <source>
        <dbReference type="PROSITE" id="PS51078"/>
    </source>
</evidence>
<comment type="caution">
    <text evidence="9">The sequence shown here is derived from an EMBL/GenBank/DDBJ whole genome shotgun (WGS) entry which is preliminary data.</text>
</comment>
<dbReference type="AlphaFoldDB" id="A0A372FSE3"/>
<dbReference type="EMBL" id="QVFU01000050">
    <property type="protein sequence ID" value="RFS43638.1"/>
    <property type="molecule type" value="Genomic_DNA"/>
</dbReference>
<dbReference type="InterPro" id="IPR005471">
    <property type="entry name" value="Tscrpt_reg_IclR_N"/>
</dbReference>
<dbReference type="FunFam" id="1.10.10.10:FF:000056">
    <property type="entry name" value="IclR family transcriptional regulator"/>
    <property type="match status" value="1"/>
</dbReference>
<evidence type="ECO:0000256" key="6">
    <source>
        <dbReference type="ARBA" id="ARBA00070406"/>
    </source>
</evidence>
<dbReference type="InterPro" id="IPR029016">
    <property type="entry name" value="GAF-like_dom_sf"/>
</dbReference>
<evidence type="ECO:0000256" key="3">
    <source>
        <dbReference type="ARBA" id="ARBA00023125"/>
    </source>
</evidence>
<comment type="function">
    <text evidence="5">May be an activator protein for the gylABX operon.</text>
</comment>
<reference evidence="9 10" key="1">
    <citation type="submission" date="2018-08" db="EMBL/GenBank/DDBJ databases">
        <title>Verrucosispora craniellae sp. nov., isolated from a marine sponge in the South China Sea.</title>
        <authorList>
            <person name="Li L."/>
            <person name="Lin H.W."/>
        </authorList>
    </citation>
    <scope>NUCLEOTIDE SEQUENCE [LARGE SCALE GENOMIC DNA]</scope>
    <source>
        <strain evidence="9 10">LHW63014</strain>
    </source>
</reference>
<dbReference type="GO" id="GO:0045892">
    <property type="term" value="P:negative regulation of DNA-templated transcription"/>
    <property type="evidence" value="ECO:0007669"/>
    <property type="project" value="TreeGrafter"/>
</dbReference>
<evidence type="ECO:0000256" key="1">
    <source>
        <dbReference type="ARBA" id="ARBA00022798"/>
    </source>
</evidence>
<dbReference type="InterPro" id="IPR036388">
    <property type="entry name" value="WH-like_DNA-bd_sf"/>
</dbReference>
<evidence type="ECO:0000256" key="4">
    <source>
        <dbReference type="ARBA" id="ARBA00023163"/>
    </source>
</evidence>
<dbReference type="Gene3D" id="1.10.10.10">
    <property type="entry name" value="Winged helix-like DNA-binding domain superfamily/Winged helix DNA-binding domain"/>
    <property type="match status" value="1"/>
</dbReference>
<dbReference type="PROSITE" id="PS51077">
    <property type="entry name" value="HTH_ICLR"/>
    <property type="match status" value="1"/>
</dbReference>
<dbReference type="GO" id="GO:0006071">
    <property type="term" value="P:glycerol metabolic process"/>
    <property type="evidence" value="ECO:0007669"/>
    <property type="project" value="UniProtKB-KW"/>
</dbReference>
<keyword evidence="1" id="KW-0319">Glycerol metabolism</keyword>
<evidence type="ECO:0000313" key="9">
    <source>
        <dbReference type="EMBL" id="RFS43638.1"/>
    </source>
</evidence>
<accession>A0A372FSE3</accession>
<sequence length="298" mass="31878">MIRALTTCPITPSLRSGTKFQNRPVGSSGGRVATQQGAAAAAQATVLSQSIQRALDVLETLSAEAPEVGQTLTELADRLGLPKSTVARVLHNLEVRGFVEQDGLRRYRVGMRLFSIGGQALAHSHLRVTSRPYLEDLTLRVGESSYLGVLDMHQVLYVDRIESPQPVKSLSPIGSHRPINATAMGKAIVAWMDESDLRRLLTRAGMASRTRHTVTELDTFVAQLAQIRADGFAVDVGEWDEGLTCVAAPVRASNGAVVGALGISGPSWRLAGEQLNDATRLLSKAVTELGAELAPAVR</sequence>
<evidence type="ECO:0000256" key="5">
    <source>
        <dbReference type="ARBA" id="ARBA00058938"/>
    </source>
</evidence>
<gene>
    <name evidence="9" type="ORF">D0Q02_26555</name>
</gene>
<keyword evidence="2" id="KW-0805">Transcription regulation</keyword>
<keyword evidence="10" id="KW-1185">Reference proteome</keyword>
<dbReference type="Pfam" id="PF01614">
    <property type="entry name" value="IclR_C"/>
    <property type="match status" value="1"/>
</dbReference>
<organism evidence="9 10">
    <name type="scientific">Micromonospora craniellae</name>
    <dbReference type="NCBI Taxonomy" id="2294034"/>
    <lineage>
        <taxon>Bacteria</taxon>
        <taxon>Bacillati</taxon>
        <taxon>Actinomycetota</taxon>
        <taxon>Actinomycetes</taxon>
        <taxon>Micromonosporales</taxon>
        <taxon>Micromonosporaceae</taxon>
        <taxon>Micromonospora</taxon>
    </lineage>
</organism>
<evidence type="ECO:0000313" key="10">
    <source>
        <dbReference type="Proteomes" id="UP000262621"/>
    </source>
</evidence>
<name>A0A372FSE3_9ACTN</name>
<protein>
    <recommendedName>
        <fullName evidence="6">Glycerol operon regulatory protein</fullName>
    </recommendedName>
</protein>
<dbReference type="PANTHER" id="PTHR30136:SF35">
    <property type="entry name" value="HTH-TYPE TRANSCRIPTIONAL REGULATOR RV1719"/>
    <property type="match status" value="1"/>
</dbReference>
<proteinExistence type="predicted"/>
<dbReference type="SUPFAM" id="SSF46785">
    <property type="entry name" value="Winged helix' DNA-binding domain"/>
    <property type="match status" value="1"/>
</dbReference>
<dbReference type="InterPro" id="IPR014757">
    <property type="entry name" value="Tscrpt_reg_IclR_C"/>
</dbReference>
<feature type="domain" description="HTH iclR-type" evidence="7">
    <location>
        <begin position="48"/>
        <end position="111"/>
    </location>
</feature>
<dbReference type="GO" id="GO:0003677">
    <property type="term" value="F:DNA binding"/>
    <property type="evidence" value="ECO:0007669"/>
    <property type="project" value="UniProtKB-KW"/>
</dbReference>
<evidence type="ECO:0000256" key="2">
    <source>
        <dbReference type="ARBA" id="ARBA00023015"/>
    </source>
</evidence>
<dbReference type="PROSITE" id="PS51078">
    <property type="entry name" value="ICLR_ED"/>
    <property type="match status" value="1"/>
</dbReference>
<dbReference type="Gene3D" id="3.30.450.40">
    <property type="match status" value="1"/>
</dbReference>
<dbReference type="SUPFAM" id="SSF55781">
    <property type="entry name" value="GAF domain-like"/>
    <property type="match status" value="1"/>
</dbReference>
<dbReference type="GO" id="GO:0003700">
    <property type="term" value="F:DNA-binding transcription factor activity"/>
    <property type="evidence" value="ECO:0007669"/>
    <property type="project" value="TreeGrafter"/>
</dbReference>
<dbReference type="Proteomes" id="UP000262621">
    <property type="component" value="Unassembled WGS sequence"/>
</dbReference>
<evidence type="ECO:0000259" key="7">
    <source>
        <dbReference type="PROSITE" id="PS51077"/>
    </source>
</evidence>
<dbReference type="SMART" id="SM00346">
    <property type="entry name" value="HTH_ICLR"/>
    <property type="match status" value="1"/>
</dbReference>
<dbReference type="PANTHER" id="PTHR30136">
    <property type="entry name" value="HELIX-TURN-HELIX TRANSCRIPTIONAL REGULATOR, ICLR FAMILY"/>
    <property type="match status" value="1"/>
</dbReference>